<dbReference type="Gene3D" id="3.60.10.10">
    <property type="entry name" value="Endonuclease/exonuclease/phosphatase"/>
    <property type="match status" value="1"/>
</dbReference>
<feature type="domain" description="Inositol polyphosphate-related phosphatase" evidence="2">
    <location>
        <begin position="8"/>
        <end position="365"/>
    </location>
</feature>
<name>A0A3D8QZ41_9HELO</name>
<evidence type="ECO:0000313" key="4">
    <source>
        <dbReference type="Proteomes" id="UP000256328"/>
    </source>
</evidence>
<dbReference type="InterPro" id="IPR046985">
    <property type="entry name" value="IP5"/>
</dbReference>
<dbReference type="PANTHER" id="PTHR11200:SF286">
    <property type="entry name" value="5-PHOSPHATASE, PUTATIVE (AFU_ORTHOLOGUE AFUA_5G07600)-RELATED"/>
    <property type="match status" value="1"/>
</dbReference>
<evidence type="ECO:0000313" key="3">
    <source>
        <dbReference type="EMBL" id="RDW66834.1"/>
    </source>
</evidence>
<dbReference type="AlphaFoldDB" id="A0A3D8QZ41"/>
<feature type="region of interest" description="Disordered" evidence="1">
    <location>
        <begin position="364"/>
        <end position="385"/>
    </location>
</feature>
<protein>
    <recommendedName>
        <fullName evidence="2">Inositol polyphosphate-related phosphatase domain-containing protein</fullName>
    </recommendedName>
</protein>
<dbReference type="Pfam" id="PF22669">
    <property type="entry name" value="Exo_endo_phos2"/>
    <property type="match status" value="1"/>
</dbReference>
<comment type="caution">
    <text evidence="3">The sequence shown here is derived from an EMBL/GenBank/DDBJ whole genome shotgun (WGS) entry which is preliminary data.</text>
</comment>
<dbReference type="OrthoDB" id="62798at2759"/>
<dbReference type="GO" id="GO:0004439">
    <property type="term" value="F:phosphatidylinositol-4,5-bisphosphate 5-phosphatase activity"/>
    <property type="evidence" value="ECO:0007669"/>
    <property type="project" value="TreeGrafter"/>
</dbReference>
<accession>A0A3D8QZ41</accession>
<dbReference type="GO" id="GO:0046856">
    <property type="term" value="P:phosphatidylinositol dephosphorylation"/>
    <property type="evidence" value="ECO:0007669"/>
    <property type="project" value="InterPro"/>
</dbReference>
<gene>
    <name evidence="3" type="ORF">BP5796_09583</name>
</gene>
<reference evidence="3 4" key="1">
    <citation type="journal article" date="2018" name="IMA Fungus">
        <title>IMA Genome-F 9: Draft genome sequence of Annulohypoxylon stygium, Aspergillus mulundensis, Berkeleyomyces basicola (syn. Thielaviopsis basicola), Ceratocystis smalleyi, two Cercospora beticola strains, Coleophoma cylindrospora, Fusarium fracticaudum, Phialophora cf. hyalina, and Morchella septimelata.</title>
        <authorList>
            <person name="Wingfield B.D."/>
            <person name="Bills G.F."/>
            <person name="Dong Y."/>
            <person name="Huang W."/>
            <person name="Nel W.J."/>
            <person name="Swalarsk-Parry B.S."/>
            <person name="Vaghefi N."/>
            <person name="Wilken P.M."/>
            <person name="An Z."/>
            <person name="de Beer Z.W."/>
            <person name="De Vos L."/>
            <person name="Chen L."/>
            <person name="Duong T.A."/>
            <person name="Gao Y."/>
            <person name="Hammerbacher A."/>
            <person name="Kikkert J.R."/>
            <person name="Li Y."/>
            <person name="Li H."/>
            <person name="Li K."/>
            <person name="Li Q."/>
            <person name="Liu X."/>
            <person name="Ma X."/>
            <person name="Naidoo K."/>
            <person name="Pethybridge S.J."/>
            <person name="Sun J."/>
            <person name="Steenkamp E.T."/>
            <person name="van der Nest M.A."/>
            <person name="van Wyk S."/>
            <person name="Wingfield M.J."/>
            <person name="Xiong C."/>
            <person name="Yue Q."/>
            <person name="Zhang X."/>
        </authorList>
    </citation>
    <scope>NUCLEOTIDE SEQUENCE [LARGE SCALE GENOMIC DNA]</scope>
    <source>
        <strain evidence="3 4">BP5796</strain>
    </source>
</reference>
<dbReference type="Proteomes" id="UP000256328">
    <property type="component" value="Unassembled WGS sequence"/>
</dbReference>
<evidence type="ECO:0000256" key="1">
    <source>
        <dbReference type="SAM" id="MobiDB-lite"/>
    </source>
</evidence>
<dbReference type="EMBL" id="PDLN01000014">
    <property type="protein sequence ID" value="RDW66834.1"/>
    <property type="molecule type" value="Genomic_DNA"/>
</dbReference>
<dbReference type="SMART" id="SM00128">
    <property type="entry name" value="IPPc"/>
    <property type="match status" value="1"/>
</dbReference>
<keyword evidence="4" id="KW-1185">Reference proteome</keyword>
<dbReference type="InterPro" id="IPR000300">
    <property type="entry name" value="IPPc"/>
</dbReference>
<organism evidence="3 4">
    <name type="scientific">Coleophoma crateriformis</name>
    <dbReference type="NCBI Taxonomy" id="565419"/>
    <lineage>
        <taxon>Eukaryota</taxon>
        <taxon>Fungi</taxon>
        <taxon>Dikarya</taxon>
        <taxon>Ascomycota</taxon>
        <taxon>Pezizomycotina</taxon>
        <taxon>Leotiomycetes</taxon>
        <taxon>Helotiales</taxon>
        <taxon>Dermateaceae</taxon>
        <taxon>Coleophoma</taxon>
    </lineage>
</organism>
<proteinExistence type="predicted"/>
<sequence length="478" mass="52373">MAPASAIAALGVYIFTFNCGLTAIDSDAVASQLFNALTTPQLPDLLVLSLQEIAPLPHALVGGSFLVPYFAKFHDAVEKASKKLGGEYTAVVARNVGMTALVVFAKDPAAVRDLETAGVGVGLWDMGNKGAVGVRFTYHGSDGETELTFVAAHLAAMEDEVERRNQDWKSIVRGLVFSSVSKSAGQATSLSVSSEDRPLLSISPRDASIYKPTSHLFVAGDLNYRTSSMKPSPTDYVDTFPQPHYDTTHNNHFSNLFEHDQLTQEHEAGRTLHGLVEERITFPPTYKYTSKEPFLTPDEDLIQWHWAKHRWPSWCDRILYLPLPSWLSKPGAKIVAHKYTSVPLFPTSDHRAVALSLSVPLVPIPPPQEEEESDDPRIKPPFDVSPDWKQSRQRARILELFVGFTLYFTTTWEGAAVLVAGVAGIRKKEGEGQSPLRIHLGGKIALTAIIKLAFEKLACNAPFGPKEPGLPVSGILPK</sequence>
<evidence type="ECO:0000259" key="2">
    <source>
        <dbReference type="SMART" id="SM00128"/>
    </source>
</evidence>
<dbReference type="SUPFAM" id="SSF56219">
    <property type="entry name" value="DNase I-like"/>
    <property type="match status" value="1"/>
</dbReference>
<dbReference type="PANTHER" id="PTHR11200">
    <property type="entry name" value="INOSITOL 5-PHOSPHATASE"/>
    <property type="match status" value="1"/>
</dbReference>
<dbReference type="InterPro" id="IPR036691">
    <property type="entry name" value="Endo/exonu/phosph_ase_sf"/>
</dbReference>